<dbReference type="PANTHER" id="PTHR47446">
    <property type="entry name" value="RING-TYPE E3 UBIQUITIN TRANSFERASE"/>
    <property type="match status" value="1"/>
</dbReference>
<dbReference type="Gene3D" id="2.130.10.10">
    <property type="entry name" value="YVTN repeat-like/Quinoprotein amine dehydrogenase"/>
    <property type="match status" value="1"/>
</dbReference>
<dbReference type="PROSITE" id="PS50294">
    <property type="entry name" value="WD_REPEATS_REGION"/>
    <property type="match status" value="1"/>
</dbReference>
<evidence type="ECO:0000313" key="4">
    <source>
        <dbReference type="EMBL" id="MCI11823.1"/>
    </source>
</evidence>
<dbReference type="InterPro" id="IPR052858">
    <property type="entry name" value="E3_ubiquitin-ligase_LIN"/>
</dbReference>
<protein>
    <submittedName>
        <fullName evidence="4">E3 ubiquitin-protein ligase LIN-like</fullName>
    </submittedName>
</protein>
<evidence type="ECO:0000313" key="5">
    <source>
        <dbReference type="Proteomes" id="UP000265520"/>
    </source>
</evidence>
<accession>A0A392PIA4</accession>
<feature type="repeat" description="WD" evidence="3">
    <location>
        <begin position="45"/>
        <end position="79"/>
    </location>
</feature>
<keyword evidence="1 3" id="KW-0853">WD repeat</keyword>
<dbReference type="InterPro" id="IPR036322">
    <property type="entry name" value="WD40_repeat_dom_sf"/>
</dbReference>
<dbReference type="InterPro" id="IPR001680">
    <property type="entry name" value="WD40_rpt"/>
</dbReference>
<comment type="caution">
    <text evidence="4">The sequence shown here is derived from an EMBL/GenBank/DDBJ whole genome shotgun (WGS) entry which is preliminary data.</text>
</comment>
<dbReference type="InterPro" id="IPR015943">
    <property type="entry name" value="WD40/YVTN_repeat-like_dom_sf"/>
</dbReference>
<name>A0A392PIA4_9FABA</name>
<dbReference type="Proteomes" id="UP000265520">
    <property type="component" value="Unassembled WGS sequence"/>
</dbReference>
<keyword evidence="2" id="KW-0677">Repeat</keyword>
<proteinExistence type="predicted"/>
<evidence type="ECO:0000256" key="2">
    <source>
        <dbReference type="ARBA" id="ARBA00022737"/>
    </source>
</evidence>
<dbReference type="EMBL" id="LXQA010081634">
    <property type="protein sequence ID" value="MCI11823.1"/>
    <property type="molecule type" value="Genomic_DNA"/>
</dbReference>
<organism evidence="4 5">
    <name type="scientific">Trifolium medium</name>
    <dbReference type="NCBI Taxonomy" id="97028"/>
    <lineage>
        <taxon>Eukaryota</taxon>
        <taxon>Viridiplantae</taxon>
        <taxon>Streptophyta</taxon>
        <taxon>Embryophyta</taxon>
        <taxon>Tracheophyta</taxon>
        <taxon>Spermatophyta</taxon>
        <taxon>Magnoliopsida</taxon>
        <taxon>eudicotyledons</taxon>
        <taxon>Gunneridae</taxon>
        <taxon>Pentapetalae</taxon>
        <taxon>rosids</taxon>
        <taxon>fabids</taxon>
        <taxon>Fabales</taxon>
        <taxon>Fabaceae</taxon>
        <taxon>Papilionoideae</taxon>
        <taxon>50 kb inversion clade</taxon>
        <taxon>NPAAA clade</taxon>
        <taxon>Hologalegina</taxon>
        <taxon>IRL clade</taxon>
        <taxon>Trifolieae</taxon>
        <taxon>Trifolium</taxon>
    </lineage>
</organism>
<reference evidence="4 5" key="1">
    <citation type="journal article" date="2018" name="Front. Plant Sci.">
        <title>Red Clover (Trifolium pratense) and Zigzag Clover (T. medium) - A Picture of Genomic Similarities and Differences.</title>
        <authorList>
            <person name="Dluhosova J."/>
            <person name="Istvanek J."/>
            <person name="Nedelnik J."/>
            <person name="Repkova J."/>
        </authorList>
    </citation>
    <scope>NUCLEOTIDE SEQUENCE [LARGE SCALE GENOMIC DNA]</scope>
    <source>
        <strain evidence="5">cv. 10/8</strain>
        <tissue evidence="4">Leaf</tissue>
    </source>
</reference>
<keyword evidence="5" id="KW-1185">Reference proteome</keyword>
<evidence type="ECO:0000256" key="1">
    <source>
        <dbReference type="ARBA" id="ARBA00022574"/>
    </source>
</evidence>
<dbReference type="PROSITE" id="PS50082">
    <property type="entry name" value="WD_REPEATS_2"/>
    <property type="match status" value="1"/>
</dbReference>
<sequence>MIGSLQTGSEVRAMAVSSELIYLGCKGGAVEIWDKKKLIKVSTLQLGTNCKVNCMALGSNEEILVIGTSDGQIQAWEMS</sequence>
<evidence type="ECO:0000256" key="3">
    <source>
        <dbReference type="PROSITE-ProRule" id="PRU00221"/>
    </source>
</evidence>
<dbReference type="PANTHER" id="PTHR47446:SF2">
    <property type="entry name" value="RING-TYPE E3 UBIQUITIN TRANSFERASE"/>
    <property type="match status" value="1"/>
</dbReference>
<gene>
    <name evidence="4" type="ORF">A2U01_0032925</name>
</gene>
<dbReference type="SUPFAM" id="SSF50978">
    <property type="entry name" value="WD40 repeat-like"/>
    <property type="match status" value="1"/>
</dbReference>
<dbReference type="PROSITE" id="PS00678">
    <property type="entry name" value="WD_REPEATS_1"/>
    <property type="match status" value="1"/>
</dbReference>
<dbReference type="AlphaFoldDB" id="A0A392PIA4"/>
<dbReference type="InterPro" id="IPR019775">
    <property type="entry name" value="WD40_repeat_CS"/>
</dbReference>